<proteinExistence type="predicted"/>
<name>A0A934PRQ7_9SPHI</name>
<dbReference type="Proteomes" id="UP000613193">
    <property type="component" value="Unassembled WGS sequence"/>
</dbReference>
<dbReference type="RefSeq" id="WP_200062926.1">
    <property type="nucleotide sequence ID" value="NZ_JAEHFW010000001.1"/>
</dbReference>
<organism evidence="1 2">
    <name type="scientific">Mucilaginibacter segetis</name>
    <dbReference type="NCBI Taxonomy" id="2793071"/>
    <lineage>
        <taxon>Bacteria</taxon>
        <taxon>Pseudomonadati</taxon>
        <taxon>Bacteroidota</taxon>
        <taxon>Sphingobacteriia</taxon>
        <taxon>Sphingobacteriales</taxon>
        <taxon>Sphingobacteriaceae</taxon>
        <taxon>Mucilaginibacter</taxon>
    </lineage>
</organism>
<dbReference type="AlphaFoldDB" id="A0A934PRQ7"/>
<gene>
    <name evidence="1" type="ORF">I5M19_00380</name>
</gene>
<evidence type="ECO:0000313" key="2">
    <source>
        <dbReference type="Proteomes" id="UP000613193"/>
    </source>
</evidence>
<sequence>MKRYLLLLLFFSVGVSTYAQSISFFELTNLTNLSQGEAHTYLTLGKVFKQQYIQEVDGQKIEHFRTVDPKQKEQTVVIGESNKLSNGTVLRTVVYTTRDPQHVVNMISDAKRNNLKMSFQGQDADNNIYMFENDFYHVAMYISTTENKGSVEIKQKEFVGY</sequence>
<dbReference type="EMBL" id="JAEHFW010000001">
    <property type="protein sequence ID" value="MBK0377743.1"/>
    <property type="molecule type" value="Genomic_DNA"/>
</dbReference>
<comment type="caution">
    <text evidence="1">The sequence shown here is derived from an EMBL/GenBank/DDBJ whole genome shotgun (WGS) entry which is preliminary data.</text>
</comment>
<keyword evidence="2" id="KW-1185">Reference proteome</keyword>
<protein>
    <submittedName>
        <fullName evidence="1">Uncharacterized protein</fullName>
    </submittedName>
</protein>
<reference evidence="1" key="1">
    <citation type="submission" date="2020-12" db="EMBL/GenBank/DDBJ databases">
        <title>Bacterial novel species Mucilaginibacter sp. SD-g isolated from soil.</title>
        <authorList>
            <person name="Jung H.-Y."/>
        </authorList>
    </citation>
    <scope>NUCLEOTIDE SEQUENCE</scope>
    <source>
        <strain evidence="1">SD-g</strain>
    </source>
</reference>
<evidence type="ECO:0000313" key="1">
    <source>
        <dbReference type="EMBL" id="MBK0377743.1"/>
    </source>
</evidence>
<accession>A0A934PRQ7</accession>